<comment type="caution">
    <text evidence="2">The sequence shown here is derived from an EMBL/GenBank/DDBJ whole genome shotgun (WGS) entry which is preliminary data.</text>
</comment>
<dbReference type="Pfam" id="PF01022">
    <property type="entry name" value="HTH_5"/>
    <property type="match status" value="1"/>
</dbReference>
<gene>
    <name evidence="2" type="ORF">ACFYXQ_42735</name>
</gene>
<organism evidence="2 3">
    <name type="scientific">Nocardia jiangxiensis</name>
    <dbReference type="NCBI Taxonomy" id="282685"/>
    <lineage>
        <taxon>Bacteria</taxon>
        <taxon>Bacillati</taxon>
        <taxon>Actinomycetota</taxon>
        <taxon>Actinomycetes</taxon>
        <taxon>Mycobacteriales</taxon>
        <taxon>Nocardiaceae</taxon>
        <taxon>Nocardia</taxon>
    </lineage>
</organism>
<protein>
    <submittedName>
        <fullName evidence="2">ArsR/SmtB family transcription factor</fullName>
    </submittedName>
</protein>
<accession>A0ABW6SDX0</accession>
<dbReference type="InterPro" id="IPR001845">
    <property type="entry name" value="HTH_ArsR_DNA-bd_dom"/>
</dbReference>
<evidence type="ECO:0000259" key="1">
    <source>
        <dbReference type="Pfam" id="PF01022"/>
    </source>
</evidence>
<reference evidence="2 3" key="1">
    <citation type="submission" date="2024-10" db="EMBL/GenBank/DDBJ databases">
        <title>The Natural Products Discovery Center: Release of the First 8490 Sequenced Strains for Exploring Actinobacteria Biosynthetic Diversity.</title>
        <authorList>
            <person name="Kalkreuter E."/>
            <person name="Kautsar S.A."/>
            <person name="Yang D."/>
            <person name="Bader C.D."/>
            <person name="Teijaro C.N."/>
            <person name="Fluegel L."/>
            <person name="Davis C.M."/>
            <person name="Simpson J.R."/>
            <person name="Lauterbach L."/>
            <person name="Steele A.D."/>
            <person name="Gui C."/>
            <person name="Meng S."/>
            <person name="Li G."/>
            <person name="Viehrig K."/>
            <person name="Ye F."/>
            <person name="Su P."/>
            <person name="Kiefer A.F."/>
            <person name="Nichols A."/>
            <person name="Cepeda A.J."/>
            <person name="Yan W."/>
            <person name="Fan B."/>
            <person name="Jiang Y."/>
            <person name="Adhikari A."/>
            <person name="Zheng C.-J."/>
            <person name="Schuster L."/>
            <person name="Cowan T.M."/>
            <person name="Smanski M.J."/>
            <person name="Chevrette M.G."/>
            <person name="De Carvalho L.P.S."/>
            <person name="Shen B."/>
        </authorList>
    </citation>
    <scope>NUCLEOTIDE SEQUENCE [LARGE SCALE GENOMIC DNA]</scope>
    <source>
        <strain evidence="2 3">NPDC002593</strain>
    </source>
</reference>
<dbReference type="RefSeq" id="WP_387406860.1">
    <property type="nucleotide sequence ID" value="NZ_JBIAQY010000027.1"/>
</dbReference>
<name>A0ABW6SDX0_9NOCA</name>
<keyword evidence="3" id="KW-1185">Reference proteome</keyword>
<dbReference type="Gene3D" id="1.10.10.10">
    <property type="entry name" value="Winged helix-like DNA-binding domain superfamily/Winged helix DNA-binding domain"/>
    <property type="match status" value="1"/>
</dbReference>
<sequence length="63" mass="6896">MPGEIGCEDAISALSHHLKVLREAGLVRVSPEGSRRRHELRDEELESRYPGVLSSIIAASRSA</sequence>
<feature type="domain" description="HTH arsR-type" evidence="1">
    <location>
        <begin position="12"/>
        <end position="28"/>
    </location>
</feature>
<evidence type="ECO:0000313" key="2">
    <source>
        <dbReference type="EMBL" id="MFF3574485.1"/>
    </source>
</evidence>
<evidence type="ECO:0000313" key="3">
    <source>
        <dbReference type="Proteomes" id="UP001601992"/>
    </source>
</evidence>
<dbReference type="SUPFAM" id="SSF46785">
    <property type="entry name" value="Winged helix' DNA-binding domain"/>
    <property type="match status" value="1"/>
</dbReference>
<dbReference type="InterPro" id="IPR036390">
    <property type="entry name" value="WH_DNA-bd_sf"/>
</dbReference>
<dbReference type="EMBL" id="JBIAQY010000027">
    <property type="protein sequence ID" value="MFF3574485.1"/>
    <property type="molecule type" value="Genomic_DNA"/>
</dbReference>
<dbReference type="Proteomes" id="UP001601992">
    <property type="component" value="Unassembled WGS sequence"/>
</dbReference>
<proteinExistence type="predicted"/>
<dbReference type="InterPro" id="IPR036388">
    <property type="entry name" value="WH-like_DNA-bd_sf"/>
</dbReference>